<reference evidence="1" key="1">
    <citation type="submission" date="2021-02" db="EMBL/GenBank/DDBJ databases">
        <authorList>
            <person name="Nowell W R."/>
        </authorList>
    </citation>
    <scope>NUCLEOTIDE SEQUENCE</scope>
</reference>
<evidence type="ECO:0000313" key="3">
    <source>
        <dbReference type="Proteomes" id="UP000681967"/>
    </source>
</evidence>
<evidence type="ECO:0000313" key="2">
    <source>
        <dbReference type="EMBL" id="CAF5194643.1"/>
    </source>
</evidence>
<dbReference type="EMBL" id="CAJOBJ010340667">
    <property type="protein sequence ID" value="CAF5194643.1"/>
    <property type="molecule type" value="Genomic_DNA"/>
</dbReference>
<gene>
    <name evidence="1" type="ORF">BYL167_LOCUS58667</name>
    <name evidence="2" type="ORF">GIL414_LOCUS74356</name>
</gene>
<sequence>GDLGRLILNDENGKYGLLEVFYSQRLIMIEDDTLSISDIEEIMKQIDLIEWQLVIDYVSHTESNQILFFISICQI</sequence>
<proteinExistence type="predicted"/>
<dbReference type="EMBL" id="CAJOBH010227172">
    <property type="protein sequence ID" value="CAF5055873.1"/>
    <property type="molecule type" value="Genomic_DNA"/>
</dbReference>
<organism evidence="1 3">
    <name type="scientific">Rotaria magnacalcarata</name>
    <dbReference type="NCBI Taxonomy" id="392030"/>
    <lineage>
        <taxon>Eukaryota</taxon>
        <taxon>Metazoa</taxon>
        <taxon>Spiralia</taxon>
        <taxon>Gnathifera</taxon>
        <taxon>Rotifera</taxon>
        <taxon>Eurotatoria</taxon>
        <taxon>Bdelloidea</taxon>
        <taxon>Philodinida</taxon>
        <taxon>Philodinidae</taxon>
        <taxon>Rotaria</taxon>
    </lineage>
</organism>
<dbReference type="Proteomes" id="UP000681720">
    <property type="component" value="Unassembled WGS sequence"/>
</dbReference>
<feature type="non-terminal residue" evidence="1">
    <location>
        <position position="1"/>
    </location>
</feature>
<comment type="caution">
    <text evidence="1">The sequence shown here is derived from an EMBL/GenBank/DDBJ whole genome shotgun (WGS) entry which is preliminary data.</text>
</comment>
<dbReference type="Proteomes" id="UP000681967">
    <property type="component" value="Unassembled WGS sequence"/>
</dbReference>
<accession>A0A8S3EB03</accession>
<dbReference type="AlphaFoldDB" id="A0A8S3EB03"/>
<evidence type="ECO:0000313" key="1">
    <source>
        <dbReference type="EMBL" id="CAF5055873.1"/>
    </source>
</evidence>
<protein>
    <submittedName>
        <fullName evidence="1">Uncharacterized protein</fullName>
    </submittedName>
</protein>
<name>A0A8S3EB03_9BILA</name>